<gene>
    <name evidence="2" type="ORF">ESZ50_05410</name>
</gene>
<keyword evidence="1" id="KW-0472">Membrane</keyword>
<sequence length="174" mass="18417">MQRQRSKQKKHGKKRLWVSLSIFVVVVGLIVFGGVQFERNVVAGQAATIVSKAAPISSSSLGTSLADVELAPRSASEISDKLNESSSTLISESNGLFDSAEATVSGSTVTETLTTSKLNSLLVNTAMTTNGDQVQTMANKVLTSMQSAGEKNPKLIVNITNPDGKVIKTLTYSK</sequence>
<protein>
    <submittedName>
        <fullName evidence="2">Uncharacterized protein</fullName>
    </submittedName>
</protein>
<dbReference type="EMBL" id="SDGZ01000014">
    <property type="protein sequence ID" value="TYC49583.1"/>
    <property type="molecule type" value="Genomic_DNA"/>
</dbReference>
<evidence type="ECO:0000313" key="3">
    <source>
        <dbReference type="Proteomes" id="UP000371977"/>
    </source>
</evidence>
<dbReference type="AlphaFoldDB" id="A0A6C2C834"/>
<organism evidence="2 3">
    <name type="scientific">Weissella muntiaci</name>
    <dbReference type="NCBI Taxonomy" id="2508881"/>
    <lineage>
        <taxon>Bacteria</taxon>
        <taxon>Bacillati</taxon>
        <taxon>Bacillota</taxon>
        <taxon>Bacilli</taxon>
        <taxon>Lactobacillales</taxon>
        <taxon>Lactobacillaceae</taxon>
        <taxon>Weissella</taxon>
    </lineage>
</organism>
<dbReference type="OrthoDB" id="2242412at2"/>
<evidence type="ECO:0000313" key="2">
    <source>
        <dbReference type="EMBL" id="TYC49583.1"/>
    </source>
</evidence>
<comment type="caution">
    <text evidence="2">The sequence shown here is derived from an EMBL/GenBank/DDBJ whole genome shotgun (WGS) entry which is preliminary data.</text>
</comment>
<keyword evidence="1" id="KW-0812">Transmembrane</keyword>
<keyword evidence="1" id="KW-1133">Transmembrane helix</keyword>
<evidence type="ECO:0000256" key="1">
    <source>
        <dbReference type="SAM" id="Phobius"/>
    </source>
</evidence>
<keyword evidence="3" id="KW-1185">Reference proteome</keyword>
<feature type="transmembrane region" description="Helical" evidence="1">
    <location>
        <begin position="16"/>
        <end position="35"/>
    </location>
</feature>
<name>A0A6C2C834_9LACO</name>
<accession>A0A6C2C834</accession>
<dbReference type="Proteomes" id="UP000371977">
    <property type="component" value="Unassembled WGS sequence"/>
</dbReference>
<reference evidence="2 3" key="1">
    <citation type="submission" date="2019-01" db="EMBL/GenBank/DDBJ databases">
        <title>Weissella sp. nov., a novel lactic acid bacterium isolated from animal feces.</title>
        <authorList>
            <person name="Wang L.-T."/>
        </authorList>
    </citation>
    <scope>NUCLEOTIDE SEQUENCE [LARGE SCALE GENOMIC DNA]</scope>
    <source>
        <strain evidence="2 3">8H-2</strain>
    </source>
</reference>
<dbReference type="RefSeq" id="WP_148622574.1">
    <property type="nucleotide sequence ID" value="NZ_SDGZ01000014.1"/>
</dbReference>
<proteinExistence type="predicted"/>